<dbReference type="STRING" id="1120919.GCA_000429165_02840"/>
<comment type="caution">
    <text evidence="1">The sequence shown here is derived from an EMBL/GenBank/DDBJ whole genome shotgun (WGS) entry which is preliminary data.</text>
</comment>
<sequence length="75" mass="8473">MGRPRKPWEADDVNRLVKMRRAGRTWREIGASLGKPHISCSRYGIEVLRLPAGWATPREVVMANRRKVSGQCGLS</sequence>
<reference evidence="1 2" key="1">
    <citation type="submission" date="2019-07" db="EMBL/GenBank/DDBJ databases">
        <title>Whole genome shotgun sequence of Acetobacter nitrogenifigens NBRC 105050.</title>
        <authorList>
            <person name="Hosoyama A."/>
            <person name="Uohara A."/>
            <person name="Ohji S."/>
            <person name="Ichikawa N."/>
        </authorList>
    </citation>
    <scope>NUCLEOTIDE SEQUENCE [LARGE SCALE GENOMIC DNA]</scope>
    <source>
        <strain evidence="1 2">NBRC 105050</strain>
    </source>
</reference>
<proteinExistence type="predicted"/>
<name>A0A511XD06_9PROT</name>
<dbReference type="Proteomes" id="UP000321635">
    <property type="component" value="Unassembled WGS sequence"/>
</dbReference>
<dbReference type="EMBL" id="BJYF01000021">
    <property type="protein sequence ID" value="GEN60849.1"/>
    <property type="molecule type" value="Genomic_DNA"/>
</dbReference>
<evidence type="ECO:0000313" key="1">
    <source>
        <dbReference type="EMBL" id="GEN60849.1"/>
    </source>
</evidence>
<keyword evidence="2" id="KW-1185">Reference proteome</keyword>
<organism evidence="1 2">
    <name type="scientific">Acetobacter nitrogenifigens DSM 23921 = NBRC 105050</name>
    <dbReference type="NCBI Taxonomy" id="1120919"/>
    <lineage>
        <taxon>Bacteria</taxon>
        <taxon>Pseudomonadati</taxon>
        <taxon>Pseudomonadota</taxon>
        <taxon>Alphaproteobacteria</taxon>
        <taxon>Acetobacterales</taxon>
        <taxon>Acetobacteraceae</taxon>
        <taxon>Acetobacter</taxon>
    </lineage>
</organism>
<accession>A0A511XD06</accession>
<evidence type="ECO:0008006" key="3">
    <source>
        <dbReference type="Google" id="ProtNLM"/>
    </source>
</evidence>
<gene>
    <name evidence="1" type="ORF">ANI02nite_27330</name>
</gene>
<dbReference type="AlphaFoldDB" id="A0A511XD06"/>
<protein>
    <recommendedName>
        <fullName evidence="3">Myb-like domain-containing protein</fullName>
    </recommendedName>
</protein>
<evidence type="ECO:0000313" key="2">
    <source>
        <dbReference type="Proteomes" id="UP000321635"/>
    </source>
</evidence>